<dbReference type="InterPro" id="IPR003749">
    <property type="entry name" value="ThiS/MoaD-like"/>
</dbReference>
<dbReference type="SUPFAM" id="SSF54285">
    <property type="entry name" value="MoaD/ThiS"/>
    <property type="match status" value="1"/>
</dbReference>
<evidence type="ECO:0008006" key="2">
    <source>
        <dbReference type="Google" id="ProtNLM"/>
    </source>
</evidence>
<dbReference type="Proteomes" id="UP000885863">
    <property type="component" value="Unassembled WGS sequence"/>
</dbReference>
<protein>
    <recommendedName>
        <fullName evidence="2">MoaD/ThiS family protein</fullName>
    </recommendedName>
</protein>
<evidence type="ECO:0000313" key="1">
    <source>
        <dbReference type="EMBL" id="HDM37067.1"/>
    </source>
</evidence>
<reference evidence="1" key="1">
    <citation type="journal article" date="2020" name="mSystems">
        <title>Genome- and Community-Level Interaction Insights into Carbon Utilization and Element Cycling Functions of Hydrothermarchaeota in Hydrothermal Sediment.</title>
        <authorList>
            <person name="Zhou Z."/>
            <person name="Liu Y."/>
            <person name="Xu W."/>
            <person name="Pan J."/>
            <person name="Luo Z.H."/>
            <person name="Li M."/>
        </authorList>
    </citation>
    <scope>NUCLEOTIDE SEQUENCE [LARGE SCALE GENOMIC DNA]</scope>
    <source>
        <strain evidence="1">HyVt-185</strain>
    </source>
</reference>
<dbReference type="InterPro" id="IPR012675">
    <property type="entry name" value="Beta-grasp_dom_sf"/>
</dbReference>
<dbReference type="Gene3D" id="3.10.20.30">
    <property type="match status" value="1"/>
</dbReference>
<proteinExistence type="predicted"/>
<dbReference type="AlphaFoldDB" id="A0A7C0X5L0"/>
<gene>
    <name evidence="1" type="ORF">ENG09_07520</name>
</gene>
<name>A0A7C0X5L0_9EURY</name>
<accession>A0A7C0X5L0</accession>
<dbReference type="Pfam" id="PF02597">
    <property type="entry name" value="ThiS"/>
    <property type="match status" value="1"/>
</dbReference>
<dbReference type="InterPro" id="IPR016155">
    <property type="entry name" value="Mopterin_synth/thiamin_S_b"/>
</dbReference>
<sequence length="88" mass="10290">MVLVKVRPLDVFKKIIGEGEILLELEDGSNILDLLRVLKERYNIYERLYLMIMRNGRHVRFLEEGGRTILEDEDIITIASPSPEVYKT</sequence>
<organism evidence="1">
    <name type="scientific">Candidatus Syntropharchaeum butanivorans</name>
    <dbReference type="NCBI Taxonomy" id="1839936"/>
    <lineage>
        <taxon>Archaea</taxon>
        <taxon>Methanobacteriati</taxon>
        <taxon>Methanobacteriota</taxon>
        <taxon>Stenosarchaea group</taxon>
        <taxon>Methanomicrobia</taxon>
        <taxon>Methanosarcinales</taxon>
        <taxon>ANME-2 cluster</taxon>
        <taxon>Candidatus Syntropharchaeum</taxon>
    </lineage>
</organism>
<comment type="caution">
    <text evidence="1">The sequence shown here is derived from an EMBL/GenBank/DDBJ whole genome shotgun (WGS) entry which is preliminary data.</text>
</comment>
<dbReference type="EMBL" id="DQZR01000312">
    <property type="protein sequence ID" value="HDM37067.1"/>
    <property type="molecule type" value="Genomic_DNA"/>
</dbReference>